<protein>
    <submittedName>
        <fullName evidence="1">Uncharacterized protein</fullName>
    </submittedName>
</protein>
<evidence type="ECO:0000313" key="2">
    <source>
        <dbReference type="Proteomes" id="UP001374803"/>
    </source>
</evidence>
<organism evidence="1 2">
    <name type="scientific">Pendulispora rubella</name>
    <dbReference type="NCBI Taxonomy" id="2741070"/>
    <lineage>
        <taxon>Bacteria</taxon>
        <taxon>Pseudomonadati</taxon>
        <taxon>Myxococcota</taxon>
        <taxon>Myxococcia</taxon>
        <taxon>Myxococcales</taxon>
        <taxon>Sorangiineae</taxon>
        <taxon>Pendulisporaceae</taxon>
        <taxon>Pendulispora</taxon>
    </lineage>
</organism>
<name>A0ABZ2KVE0_9BACT</name>
<gene>
    <name evidence="1" type="ORF">LVJ94_34700</name>
</gene>
<reference evidence="1" key="1">
    <citation type="submission" date="2021-12" db="EMBL/GenBank/DDBJ databases">
        <title>Discovery of the Pendulisporaceae a myxobacterial family with distinct sporulation behavior and unique specialized metabolism.</title>
        <authorList>
            <person name="Garcia R."/>
            <person name="Popoff A."/>
            <person name="Bader C.D."/>
            <person name="Loehr J."/>
            <person name="Walesch S."/>
            <person name="Walt C."/>
            <person name="Boldt J."/>
            <person name="Bunk B."/>
            <person name="Haeckl F.J.F.P.J."/>
            <person name="Gunesch A.P."/>
            <person name="Birkelbach J."/>
            <person name="Nuebel U."/>
            <person name="Pietschmann T."/>
            <person name="Bach T."/>
            <person name="Mueller R."/>
        </authorList>
    </citation>
    <scope>NUCLEOTIDE SEQUENCE</scope>
    <source>
        <strain evidence="1">MSr11367</strain>
    </source>
</reference>
<evidence type="ECO:0000313" key="1">
    <source>
        <dbReference type="EMBL" id="WXB02050.1"/>
    </source>
</evidence>
<accession>A0ABZ2KVE0</accession>
<dbReference type="RefSeq" id="WP_394831675.1">
    <property type="nucleotide sequence ID" value="NZ_CP089929.1"/>
</dbReference>
<dbReference type="Proteomes" id="UP001374803">
    <property type="component" value="Chromosome"/>
</dbReference>
<keyword evidence="2" id="KW-1185">Reference proteome</keyword>
<dbReference type="EMBL" id="CP089983">
    <property type="protein sequence ID" value="WXB02050.1"/>
    <property type="molecule type" value="Genomic_DNA"/>
</dbReference>
<proteinExistence type="predicted"/>
<sequence length="109" mass="12892">MKTMFNAFFNKMLEKRFNMVLERNVEQAMADFNDPEFDKKFAERLQELDRYAQLLDESFDRAGQNKVVMLLEEGTRRIRHPRVRAAAETFSEWALNATAMVYYRGSLQG</sequence>